<evidence type="ECO:0000313" key="1">
    <source>
        <dbReference type="EMBL" id="BEQ16291.1"/>
    </source>
</evidence>
<dbReference type="AlphaFoldDB" id="A0AAU9EGK6"/>
<gene>
    <name evidence="1" type="ORF">FAK_33570</name>
</gene>
<reference evidence="2" key="1">
    <citation type="journal article" date="2023" name="Arch. Microbiol.">
        <title>Desulfoferula mesophilus gen. nov. sp. nov., a mesophilic sulfate-reducing bacterium isolated from a brackish lake sediment.</title>
        <authorList>
            <person name="Watanabe T."/>
            <person name="Yabe T."/>
            <person name="Tsuji J.M."/>
            <person name="Fukui M."/>
        </authorList>
    </citation>
    <scope>NUCLEOTIDE SEQUENCE [LARGE SCALE GENOMIC DNA]</scope>
    <source>
        <strain evidence="2">12FAK</strain>
    </source>
</reference>
<evidence type="ECO:0000313" key="2">
    <source>
        <dbReference type="Proteomes" id="UP001366166"/>
    </source>
</evidence>
<protein>
    <submittedName>
        <fullName evidence="1">Uncharacterized protein</fullName>
    </submittedName>
</protein>
<accession>A0AAU9EGK6</accession>
<dbReference type="RefSeq" id="WP_338601910.1">
    <property type="nucleotide sequence ID" value="NZ_AP028679.1"/>
</dbReference>
<proteinExistence type="predicted"/>
<dbReference type="Proteomes" id="UP001366166">
    <property type="component" value="Chromosome"/>
</dbReference>
<keyword evidence="2" id="KW-1185">Reference proteome</keyword>
<dbReference type="EMBL" id="AP028679">
    <property type="protein sequence ID" value="BEQ16291.1"/>
    <property type="molecule type" value="Genomic_DNA"/>
</dbReference>
<name>A0AAU9EGK6_9BACT</name>
<sequence>MSQKKEPPQDRLSPRQEALLKASKEIIVKFIESGRMSVAAFEEAFPQVYKALSKTMAEDDKK</sequence>
<dbReference type="KEGG" id="dmp:FAK_33570"/>
<organism evidence="1 2">
    <name type="scientific">Desulfoferula mesophila</name>
    <dbReference type="NCBI Taxonomy" id="3058419"/>
    <lineage>
        <taxon>Bacteria</taxon>
        <taxon>Pseudomonadati</taxon>
        <taxon>Thermodesulfobacteriota</taxon>
        <taxon>Desulfarculia</taxon>
        <taxon>Desulfarculales</taxon>
        <taxon>Desulfarculaceae</taxon>
        <taxon>Desulfoferula</taxon>
    </lineage>
</organism>